<gene>
    <name evidence="4" type="ORF">ACEWY4_015652</name>
</gene>
<dbReference type="InterPro" id="IPR000488">
    <property type="entry name" value="Death_dom"/>
</dbReference>
<evidence type="ECO:0000259" key="3">
    <source>
        <dbReference type="PROSITE" id="PS50168"/>
    </source>
</evidence>
<dbReference type="Gene3D" id="1.10.533.10">
    <property type="entry name" value="Death Domain, Fas"/>
    <property type="match status" value="2"/>
</dbReference>
<feature type="domain" description="Death" evidence="2">
    <location>
        <begin position="108"/>
        <end position="186"/>
    </location>
</feature>
<dbReference type="GO" id="GO:0006915">
    <property type="term" value="P:apoptotic process"/>
    <property type="evidence" value="ECO:0007669"/>
    <property type="project" value="UniProtKB-KW"/>
</dbReference>
<dbReference type="PROSITE" id="PS50168">
    <property type="entry name" value="DED"/>
    <property type="match status" value="1"/>
</dbReference>
<organism evidence="4 5">
    <name type="scientific">Coilia grayii</name>
    <name type="common">Gray's grenadier anchovy</name>
    <dbReference type="NCBI Taxonomy" id="363190"/>
    <lineage>
        <taxon>Eukaryota</taxon>
        <taxon>Metazoa</taxon>
        <taxon>Chordata</taxon>
        <taxon>Craniata</taxon>
        <taxon>Vertebrata</taxon>
        <taxon>Euteleostomi</taxon>
        <taxon>Actinopterygii</taxon>
        <taxon>Neopterygii</taxon>
        <taxon>Teleostei</taxon>
        <taxon>Clupei</taxon>
        <taxon>Clupeiformes</taxon>
        <taxon>Clupeoidei</taxon>
        <taxon>Engraulidae</taxon>
        <taxon>Coilinae</taxon>
        <taxon>Coilia</taxon>
    </lineage>
</organism>
<comment type="caution">
    <text evidence="4">The sequence shown here is derived from an EMBL/GenBank/DDBJ whole genome shotgun (WGS) entry which is preliminary data.</text>
</comment>
<evidence type="ECO:0008006" key="6">
    <source>
        <dbReference type="Google" id="ProtNLM"/>
    </source>
</evidence>
<keyword evidence="1" id="KW-0053">Apoptosis</keyword>
<dbReference type="SMART" id="SM00031">
    <property type="entry name" value="DED"/>
    <property type="match status" value="1"/>
</dbReference>
<dbReference type="Proteomes" id="UP001591681">
    <property type="component" value="Unassembled WGS sequence"/>
</dbReference>
<evidence type="ECO:0000256" key="1">
    <source>
        <dbReference type="ARBA" id="ARBA00022703"/>
    </source>
</evidence>
<dbReference type="EMBL" id="JBHFQA010000013">
    <property type="protein sequence ID" value="KAL2088753.1"/>
    <property type="molecule type" value="Genomic_DNA"/>
</dbReference>
<evidence type="ECO:0000313" key="5">
    <source>
        <dbReference type="Proteomes" id="UP001591681"/>
    </source>
</evidence>
<dbReference type="CDD" id="cd08336">
    <property type="entry name" value="DED_FADD"/>
    <property type="match status" value="1"/>
</dbReference>
<evidence type="ECO:0000313" key="4">
    <source>
        <dbReference type="EMBL" id="KAL2088753.1"/>
    </source>
</evidence>
<dbReference type="GO" id="GO:0042981">
    <property type="term" value="P:regulation of apoptotic process"/>
    <property type="evidence" value="ECO:0007669"/>
    <property type="project" value="UniProtKB-ARBA"/>
</dbReference>
<dbReference type="InterPro" id="IPR001875">
    <property type="entry name" value="DED_dom"/>
</dbReference>
<dbReference type="AlphaFoldDB" id="A0ABD1JNL4"/>
<keyword evidence="5" id="KW-1185">Reference proteome</keyword>
<dbReference type="SMART" id="SM00005">
    <property type="entry name" value="DEATH"/>
    <property type="match status" value="1"/>
</dbReference>
<dbReference type="InterPro" id="IPR011029">
    <property type="entry name" value="DEATH-like_dom_sf"/>
</dbReference>
<proteinExistence type="predicted"/>
<dbReference type="PROSITE" id="PS50017">
    <property type="entry name" value="DEATH_DOMAIN"/>
    <property type="match status" value="1"/>
</dbReference>
<feature type="domain" description="DED" evidence="3">
    <location>
        <begin position="4"/>
        <end position="82"/>
    </location>
</feature>
<sequence>MVDEFNALLLHISKDLKDDNLKNLTFLCNGVIGRKHLEKVKSGIDLFQYLKDMNKITHVDTAYLQKLLLDINRNDLAEKVSEFQSNNGYATRPIDDREQAKVKIAGDVIVDNLGKDWRRYGRKLGLNERKLEQIQLKHPYDLSEQVMEVINEWKRMREDDVKADQLIEALRSCKLNYTADLVVKTLKDEGFS</sequence>
<dbReference type="PANTHER" id="PTHR48169">
    <property type="entry name" value="DED DOMAIN-CONTAINING PROTEIN"/>
    <property type="match status" value="1"/>
</dbReference>
<dbReference type="Pfam" id="PF01335">
    <property type="entry name" value="DED"/>
    <property type="match status" value="1"/>
</dbReference>
<dbReference type="PANTHER" id="PTHR48169:SF7">
    <property type="entry name" value="CASPASE 10"/>
    <property type="match status" value="1"/>
</dbReference>
<protein>
    <recommendedName>
        <fullName evidence="6">FADD</fullName>
    </recommendedName>
</protein>
<dbReference type="SUPFAM" id="SSF47986">
    <property type="entry name" value="DEATH domain"/>
    <property type="match status" value="1"/>
</dbReference>
<evidence type="ECO:0000259" key="2">
    <source>
        <dbReference type="PROSITE" id="PS50017"/>
    </source>
</evidence>
<name>A0ABD1JNL4_9TELE</name>
<accession>A0ABD1JNL4</accession>
<reference evidence="4 5" key="1">
    <citation type="submission" date="2024-09" db="EMBL/GenBank/DDBJ databases">
        <title>A chromosome-level genome assembly of Gray's grenadier anchovy, Coilia grayii.</title>
        <authorList>
            <person name="Fu Z."/>
        </authorList>
    </citation>
    <scope>NUCLEOTIDE SEQUENCE [LARGE SCALE GENOMIC DNA]</scope>
    <source>
        <strain evidence="4">G4</strain>
        <tissue evidence="4">Muscle</tissue>
    </source>
</reference>
<dbReference type="Pfam" id="PF00531">
    <property type="entry name" value="Death"/>
    <property type="match status" value="1"/>
</dbReference>